<feature type="region of interest" description="Disordered" evidence="1">
    <location>
        <begin position="61"/>
        <end position="138"/>
    </location>
</feature>
<evidence type="ECO:0000256" key="2">
    <source>
        <dbReference type="SAM" id="SignalP"/>
    </source>
</evidence>
<organism evidence="3 4">
    <name type="scientific">Dimargaris cristalligena</name>
    <dbReference type="NCBI Taxonomy" id="215637"/>
    <lineage>
        <taxon>Eukaryota</taxon>
        <taxon>Fungi</taxon>
        <taxon>Fungi incertae sedis</taxon>
        <taxon>Zoopagomycota</taxon>
        <taxon>Kickxellomycotina</taxon>
        <taxon>Dimargaritomycetes</taxon>
        <taxon>Dimargaritales</taxon>
        <taxon>Dimargaritaceae</taxon>
        <taxon>Dimargaris</taxon>
    </lineage>
</organism>
<dbReference type="AlphaFoldDB" id="A0A4P9ZUL1"/>
<name>A0A4P9ZUL1_9FUNG</name>
<evidence type="ECO:0000256" key="1">
    <source>
        <dbReference type="SAM" id="MobiDB-lite"/>
    </source>
</evidence>
<feature type="signal peptide" evidence="2">
    <location>
        <begin position="1"/>
        <end position="25"/>
    </location>
</feature>
<keyword evidence="2" id="KW-0732">Signal</keyword>
<sequence length="160" mass="17381">MKSTGASVSFLGLVLVQPFLSTAVSSPTLAKSGKGDIGVTTPLIWRNTYYTPKYFSDYSVASPPKVPASRRNSNASTISRNSSTSSRQNSLPANSWDDSKSSPRVWSGGYTMRGRSWDSGLREPNKSPSLPPTNRRDTMSNVQAKYLTPAIPVVNPESYD</sequence>
<accession>A0A4P9ZUL1</accession>
<evidence type="ECO:0000313" key="4">
    <source>
        <dbReference type="Proteomes" id="UP000268162"/>
    </source>
</evidence>
<gene>
    <name evidence="3" type="ORF">BJ085DRAFT_28563</name>
</gene>
<proteinExistence type="predicted"/>
<reference evidence="4" key="1">
    <citation type="journal article" date="2018" name="Nat. Microbiol.">
        <title>Leveraging single-cell genomics to expand the fungal tree of life.</title>
        <authorList>
            <person name="Ahrendt S.R."/>
            <person name="Quandt C.A."/>
            <person name="Ciobanu D."/>
            <person name="Clum A."/>
            <person name="Salamov A."/>
            <person name="Andreopoulos B."/>
            <person name="Cheng J.F."/>
            <person name="Woyke T."/>
            <person name="Pelin A."/>
            <person name="Henrissat B."/>
            <person name="Reynolds N.K."/>
            <person name="Benny G.L."/>
            <person name="Smith M.E."/>
            <person name="James T.Y."/>
            <person name="Grigoriev I.V."/>
        </authorList>
    </citation>
    <scope>NUCLEOTIDE SEQUENCE [LARGE SCALE GENOMIC DNA]</scope>
    <source>
        <strain evidence="4">RSA 468</strain>
    </source>
</reference>
<evidence type="ECO:0000313" key="3">
    <source>
        <dbReference type="EMBL" id="RKP37254.1"/>
    </source>
</evidence>
<dbReference type="EMBL" id="ML002519">
    <property type="protein sequence ID" value="RKP37254.1"/>
    <property type="molecule type" value="Genomic_DNA"/>
</dbReference>
<keyword evidence="4" id="KW-1185">Reference proteome</keyword>
<dbReference type="Proteomes" id="UP000268162">
    <property type="component" value="Unassembled WGS sequence"/>
</dbReference>
<feature type="compositionally biased region" description="Low complexity" evidence="1">
    <location>
        <begin position="69"/>
        <end position="90"/>
    </location>
</feature>
<protein>
    <submittedName>
        <fullName evidence="3">Uncharacterized protein</fullName>
    </submittedName>
</protein>
<feature type="chain" id="PRO_5020624402" evidence="2">
    <location>
        <begin position="26"/>
        <end position="160"/>
    </location>
</feature>